<dbReference type="InterPro" id="IPR002347">
    <property type="entry name" value="SDR_fam"/>
</dbReference>
<evidence type="ECO:0000256" key="2">
    <source>
        <dbReference type="ARBA" id="ARBA00023002"/>
    </source>
</evidence>
<protein>
    <submittedName>
        <fullName evidence="4">SDR family oxidoreductase</fullName>
    </submittedName>
</protein>
<dbReference type="PRINTS" id="PR00080">
    <property type="entry name" value="SDRFAMILY"/>
</dbReference>
<dbReference type="PANTHER" id="PTHR44196:SF1">
    <property type="entry name" value="DEHYDROGENASE_REDUCTASE SDR FAMILY MEMBER 7B"/>
    <property type="match status" value="1"/>
</dbReference>
<keyword evidence="2" id="KW-0560">Oxidoreductase</keyword>
<reference evidence="5" key="1">
    <citation type="journal article" date="2019" name="Int. J. Syst. Evol. Microbiol.">
        <title>The Global Catalogue of Microorganisms (GCM) 10K type strain sequencing project: providing services to taxonomists for standard genome sequencing and annotation.</title>
        <authorList>
            <consortium name="The Broad Institute Genomics Platform"/>
            <consortium name="The Broad Institute Genome Sequencing Center for Infectious Disease"/>
            <person name="Wu L."/>
            <person name="Ma J."/>
        </authorList>
    </citation>
    <scope>NUCLEOTIDE SEQUENCE [LARGE SCALE GENOMIC DNA]</scope>
    <source>
        <strain evidence="5">JCM 18956</strain>
    </source>
</reference>
<dbReference type="PANTHER" id="PTHR44196">
    <property type="entry name" value="DEHYDROGENASE/REDUCTASE SDR FAMILY MEMBER 7B"/>
    <property type="match status" value="1"/>
</dbReference>
<dbReference type="RefSeq" id="WP_345373172.1">
    <property type="nucleotide sequence ID" value="NZ_BAABLM010000001.1"/>
</dbReference>
<organism evidence="4 5">
    <name type="scientific">Frondihabitans cladoniiphilus</name>
    <dbReference type="NCBI Taxonomy" id="715785"/>
    <lineage>
        <taxon>Bacteria</taxon>
        <taxon>Bacillati</taxon>
        <taxon>Actinomycetota</taxon>
        <taxon>Actinomycetes</taxon>
        <taxon>Micrococcales</taxon>
        <taxon>Microbacteriaceae</taxon>
        <taxon>Frondihabitans</taxon>
    </lineage>
</organism>
<comment type="similarity">
    <text evidence="1 3">Belongs to the short-chain dehydrogenases/reductases (SDR) family.</text>
</comment>
<dbReference type="InterPro" id="IPR020904">
    <property type="entry name" value="Sc_DH/Rdtase_CS"/>
</dbReference>
<comment type="caution">
    <text evidence="4">The sequence shown here is derived from an EMBL/GenBank/DDBJ whole genome shotgun (WGS) entry which is preliminary data.</text>
</comment>
<dbReference type="Proteomes" id="UP001501295">
    <property type="component" value="Unassembled WGS sequence"/>
</dbReference>
<name>A0ABP8VMQ3_9MICO</name>
<proteinExistence type="inferred from homology"/>
<keyword evidence="5" id="KW-1185">Reference proteome</keyword>
<dbReference type="Pfam" id="PF00106">
    <property type="entry name" value="adh_short"/>
    <property type="match status" value="1"/>
</dbReference>
<evidence type="ECO:0000256" key="3">
    <source>
        <dbReference type="RuleBase" id="RU000363"/>
    </source>
</evidence>
<dbReference type="Gene3D" id="3.40.50.720">
    <property type="entry name" value="NAD(P)-binding Rossmann-like Domain"/>
    <property type="match status" value="1"/>
</dbReference>
<dbReference type="PRINTS" id="PR00081">
    <property type="entry name" value="GDHRDH"/>
</dbReference>
<dbReference type="NCBIfam" id="NF006073">
    <property type="entry name" value="PRK08219.1"/>
    <property type="match status" value="1"/>
</dbReference>
<dbReference type="PROSITE" id="PS00061">
    <property type="entry name" value="ADH_SHORT"/>
    <property type="match status" value="1"/>
</dbReference>
<accession>A0ABP8VMQ3</accession>
<dbReference type="SUPFAM" id="SSF51735">
    <property type="entry name" value="NAD(P)-binding Rossmann-fold domains"/>
    <property type="match status" value="1"/>
</dbReference>
<dbReference type="EMBL" id="BAABLM010000001">
    <property type="protein sequence ID" value="GAA4667220.1"/>
    <property type="molecule type" value="Genomic_DNA"/>
</dbReference>
<evidence type="ECO:0000313" key="4">
    <source>
        <dbReference type="EMBL" id="GAA4667220.1"/>
    </source>
</evidence>
<sequence>MTNDALARLSDLDPDRPVALVTGGTSGIGRAIVDELRSTHQVVAVGRDAGRLAEVGGLDGVTPLALDLTAAEDFAAVAAAMARLDVLVHDAALVQRFSVADATVDDWRASFATNVIAPAELSRVFLPHLAATSGVVVFISSGAARRSVPNSTVYSASKHALQALTDGLRQQVSGDGIRVSTVAPGPTRTPLAEVSDRYGDKDPGVVRSEPATVAKAVRFVVDAPADSQISELWVRPRSE</sequence>
<dbReference type="InterPro" id="IPR036291">
    <property type="entry name" value="NAD(P)-bd_dom_sf"/>
</dbReference>
<evidence type="ECO:0000313" key="5">
    <source>
        <dbReference type="Proteomes" id="UP001501295"/>
    </source>
</evidence>
<gene>
    <name evidence="4" type="ORF">GCM10025780_06640</name>
</gene>
<evidence type="ECO:0000256" key="1">
    <source>
        <dbReference type="ARBA" id="ARBA00006484"/>
    </source>
</evidence>